<organism evidence="6 7">
    <name type="scientific">Mariniflexile litorale</name>
    <dbReference type="NCBI Taxonomy" id="3045158"/>
    <lineage>
        <taxon>Bacteria</taxon>
        <taxon>Pseudomonadati</taxon>
        <taxon>Bacteroidota</taxon>
        <taxon>Flavobacteriia</taxon>
        <taxon>Flavobacteriales</taxon>
        <taxon>Flavobacteriaceae</taxon>
        <taxon>Mariniflexile</taxon>
    </lineage>
</organism>
<dbReference type="InterPro" id="IPR017853">
    <property type="entry name" value="GH"/>
</dbReference>
<dbReference type="SUPFAM" id="SSF51445">
    <property type="entry name" value="(Trans)glycosidases"/>
    <property type="match status" value="1"/>
</dbReference>
<dbReference type="InterPro" id="IPR045053">
    <property type="entry name" value="MAN-like"/>
</dbReference>
<comment type="catalytic activity">
    <reaction evidence="1">
        <text>Random hydrolysis of (1-&gt;4)-beta-D-mannosidic linkages in mannans, galactomannans and glucomannans.</text>
        <dbReference type="EC" id="3.2.1.78"/>
    </reaction>
</comment>
<keyword evidence="3" id="KW-0378">Hydrolase</keyword>
<sequence>MFIKVQGNQFIKNKQPYHFIGTNFWYGAHLAAKQSGDRIRLLKELDTLKEHGITNLRIMAGSEGANHSPYNIPVSMQPELGIYNETILEGLDFLITEMHKRDMHAVLCLSNFWYWSGGMSQYLSWVTGEAIPYPNNTNDWEKYMRFTAEFYTNEAAISAYTSHVETIVTRINSITNIPYFDDPTIMSWELANEPYAIQNQIEYLKWIEVSSAHIKQWAPNQLVTIGGEGNTPFPWFTNNNCLSDYSFESFDYITIHVWIQNWEWYNPNNHDKTYKAALKKAKSYINEHLAIASTYNKPLVLEEFGISRDDLDYTKQSSVNHRNTYFKDVFDVLLENINSNTGFVGCNFWSWGGFGNVHTPGEVSNNNMEFIGDPAHEPQGWYSVFESDQSTLQLIKTYNSKLKALNNRDI</sequence>
<evidence type="ECO:0000256" key="2">
    <source>
        <dbReference type="ARBA" id="ARBA00012706"/>
    </source>
</evidence>
<dbReference type="KEGG" id="mlil:QLS71_015960"/>
<proteinExistence type="predicted"/>
<keyword evidence="7" id="KW-1185">Reference proteome</keyword>
<evidence type="ECO:0000256" key="4">
    <source>
        <dbReference type="ARBA" id="ARBA00023295"/>
    </source>
</evidence>
<dbReference type="PANTHER" id="PTHR31451">
    <property type="match status" value="1"/>
</dbReference>
<protein>
    <recommendedName>
        <fullName evidence="2">mannan endo-1,4-beta-mannosidase</fullName>
        <ecNumber evidence="2">3.2.1.78</ecNumber>
    </recommendedName>
</protein>
<dbReference type="AlphaFoldDB" id="A0AAU7EFZ9"/>
<dbReference type="GO" id="GO:0016985">
    <property type="term" value="F:mannan endo-1,4-beta-mannosidase activity"/>
    <property type="evidence" value="ECO:0007669"/>
    <property type="project" value="TreeGrafter"/>
</dbReference>
<dbReference type="EMBL" id="CP155618">
    <property type="protein sequence ID" value="XBL13806.1"/>
    <property type="molecule type" value="Genomic_DNA"/>
</dbReference>
<evidence type="ECO:0000256" key="3">
    <source>
        <dbReference type="ARBA" id="ARBA00022801"/>
    </source>
</evidence>
<evidence type="ECO:0000313" key="6">
    <source>
        <dbReference type="EMBL" id="XBL13806.1"/>
    </source>
</evidence>
<gene>
    <name evidence="6" type="ORF">QLS71_015960</name>
</gene>
<accession>A0AAU7EFZ9</accession>
<dbReference type="EC" id="3.2.1.78" evidence="2"/>
<keyword evidence="4" id="KW-0326">Glycosidase</keyword>
<name>A0AAU7EFZ9_9FLAO</name>
<dbReference type="PANTHER" id="PTHR31451:SF40">
    <property type="entry name" value="GLYCOSIDE HYDROLASE FAMILY 5 DOMAIN-CONTAINING PROTEIN"/>
    <property type="match status" value="1"/>
</dbReference>
<dbReference type="InterPro" id="IPR001547">
    <property type="entry name" value="Glyco_hydro_5"/>
</dbReference>
<dbReference type="Gene3D" id="3.20.20.80">
    <property type="entry name" value="Glycosidases"/>
    <property type="match status" value="1"/>
</dbReference>
<dbReference type="RefSeq" id="WP_308992797.1">
    <property type="nucleotide sequence ID" value="NZ_CP155618.1"/>
</dbReference>
<evidence type="ECO:0000256" key="1">
    <source>
        <dbReference type="ARBA" id="ARBA00001678"/>
    </source>
</evidence>
<feature type="domain" description="Glycoside hydrolase family 5" evidence="5">
    <location>
        <begin position="2"/>
        <end position="406"/>
    </location>
</feature>
<evidence type="ECO:0000313" key="7">
    <source>
        <dbReference type="Proteomes" id="UP001224325"/>
    </source>
</evidence>
<dbReference type="Proteomes" id="UP001224325">
    <property type="component" value="Chromosome"/>
</dbReference>
<reference evidence="6" key="1">
    <citation type="submission" date="2024-04" db="EMBL/GenBank/DDBJ databases">
        <title>Mariniflexile litorale, isolated from the shallow sediments of the Sea of Japan.</title>
        <authorList>
            <person name="Romanenko L."/>
            <person name="Isaeva M."/>
        </authorList>
    </citation>
    <scope>NUCLEOTIDE SEQUENCE [LARGE SCALE GENOMIC DNA]</scope>
    <source>
        <strain evidence="6">KMM 9835</strain>
    </source>
</reference>
<evidence type="ECO:0000259" key="5">
    <source>
        <dbReference type="Pfam" id="PF26410"/>
    </source>
</evidence>
<dbReference type="Pfam" id="PF26410">
    <property type="entry name" value="GH5_mannosidase"/>
    <property type="match status" value="1"/>
</dbReference>